<evidence type="ECO:0000259" key="7">
    <source>
        <dbReference type="Pfam" id="PF00149"/>
    </source>
</evidence>
<dbReference type="GO" id="GO:0009245">
    <property type="term" value="P:lipid A biosynthetic process"/>
    <property type="evidence" value="ECO:0007669"/>
    <property type="project" value="TreeGrafter"/>
</dbReference>
<dbReference type="EMBL" id="SLXQ01000029">
    <property type="protein sequence ID" value="TCP40673.1"/>
    <property type="molecule type" value="Genomic_DNA"/>
</dbReference>
<feature type="transmembrane region" description="Helical" evidence="6">
    <location>
        <begin position="33"/>
        <end position="51"/>
    </location>
</feature>
<dbReference type="Pfam" id="PF00149">
    <property type="entry name" value="Metallophos"/>
    <property type="match status" value="1"/>
</dbReference>
<dbReference type="OrthoDB" id="9780884at2"/>
<dbReference type="InterPro" id="IPR004843">
    <property type="entry name" value="Calcineurin-like_PHP"/>
</dbReference>
<reference evidence="8 9" key="1">
    <citation type="submission" date="2019-03" db="EMBL/GenBank/DDBJ databases">
        <title>Genomic Encyclopedia of Type Strains, Phase IV (KMG-IV): sequencing the most valuable type-strain genomes for metagenomic binning, comparative biology and taxonomic classification.</title>
        <authorList>
            <person name="Goeker M."/>
        </authorList>
    </citation>
    <scope>NUCLEOTIDE SEQUENCE [LARGE SCALE GENOMIC DNA]</scope>
    <source>
        <strain evidence="8 9">DSM 45765</strain>
    </source>
</reference>
<dbReference type="GO" id="GO:0046872">
    <property type="term" value="F:metal ion binding"/>
    <property type="evidence" value="ECO:0007669"/>
    <property type="project" value="UniProtKB-KW"/>
</dbReference>
<accession>A0A4R2PWY5</accession>
<comment type="cofactor">
    <cofactor evidence="1">
        <name>a divalent metal cation</name>
        <dbReference type="ChEBI" id="CHEBI:60240"/>
    </cofactor>
</comment>
<evidence type="ECO:0000256" key="3">
    <source>
        <dbReference type="ARBA" id="ARBA00022801"/>
    </source>
</evidence>
<feature type="compositionally biased region" description="Low complexity" evidence="5">
    <location>
        <begin position="114"/>
        <end position="130"/>
    </location>
</feature>
<keyword evidence="2" id="KW-0479">Metal-binding</keyword>
<dbReference type="Gene3D" id="3.60.21.10">
    <property type="match status" value="1"/>
</dbReference>
<keyword evidence="3" id="KW-0378">Hydrolase</keyword>
<sequence>MFFLMVAGLALLAQVYVWRRMVWDTTRPGRARWIGTAVLVGMFLLMLAALLGAREMRPETARWFAWPGYLWIAVLIYSTLALVVLELPRLVLSRRLALRGRVQRHREPARELAEPSGAAAGPEPAESVPAPEEPVDRGRRLVLARGTALAAGVAALGVVGYGASSALGQPNVKRVPVRLDRLPADFSGFRIAVVSDIHLGPLAGAAHTERIVRTINEQQPDLVAIVGDLVDGSPEHLGDAARPLRDLDAPEGSFFVTGNHEYYAGFEGWRAELERLEVFSLLNDHTTISRGAGRFTLAGVNDVAGEDIDEGPDFDRALAGTSADNARILLAHQPVLIDDAVRHGVDLQLSGHTHGGQMWPGSLLVGLQQPSVAGLSKVDDTMLYVTRGAGFWGPPVRVGAPPDVSIVELGAGLR</sequence>
<keyword evidence="9" id="KW-1185">Reference proteome</keyword>
<evidence type="ECO:0000256" key="5">
    <source>
        <dbReference type="SAM" id="MobiDB-lite"/>
    </source>
</evidence>
<keyword evidence="6" id="KW-0472">Membrane</keyword>
<feature type="domain" description="Calcineurin-like phosphoesterase" evidence="7">
    <location>
        <begin position="189"/>
        <end position="355"/>
    </location>
</feature>
<feature type="transmembrane region" description="Helical" evidence="6">
    <location>
        <begin position="63"/>
        <end position="85"/>
    </location>
</feature>
<dbReference type="PANTHER" id="PTHR31302">
    <property type="entry name" value="TRANSMEMBRANE PROTEIN WITH METALLOPHOSPHOESTERASE DOMAIN-RELATED"/>
    <property type="match status" value="1"/>
</dbReference>
<dbReference type="InterPro" id="IPR029052">
    <property type="entry name" value="Metallo-depent_PP-like"/>
</dbReference>
<gene>
    <name evidence="8" type="ORF">EV191_12911</name>
</gene>
<organism evidence="8 9">
    <name type="scientific">Tamaricihabitans halophyticus</name>
    <dbReference type="NCBI Taxonomy" id="1262583"/>
    <lineage>
        <taxon>Bacteria</taxon>
        <taxon>Bacillati</taxon>
        <taxon>Actinomycetota</taxon>
        <taxon>Actinomycetes</taxon>
        <taxon>Pseudonocardiales</taxon>
        <taxon>Pseudonocardiaceae</taxon>
        <taxon>Tamaricihabitans</taxon>
    </lineage>
</organism>
<comment type="caution">
    <text evidence="8">The sequence shown here is derived from an EMBL/GenBank/DDBJ whole genome shotgun (WGS) entry which is preliminary data.</text>
</comment>
<name>A0A4R2PWY5_9PSEU</name>
<evidence type="ECO:0000313" key="8">
    <source>
        <dbReference type="EMBL" id="TCP40673.1"/>
    </source>
</evidence>
<dbReference type="GO" id="GO:0008758">
    <property type="term" value="F:UDP-2,3-diacylglucosamine hydrolase activity"/>
    <property type="evidence" value="ECO:0007669"/>
    <property type="project" value="TreeGrafter"/>
</dbReference>
<dbReference type="PANTHER" id="PTHR31302:SF31">
    <property type="entry name" value="PHOSPHODIESTERASE YAEI"/>
    <property type="match status" value="1"/>
</dbReference>
<evidence type="ECO:0000256" key="1">
    <source>
        <dbReference type="ARBA" id="ARBA00001968"/>
    </source>
</evidence>
<feature type="region of interest" description="Disordered" evidence="5">
    <location>
        <begin position="107"/>
        <end position="134"/>
    </location>
</feature>
<keyword evidence="6" id="KW-0812">Transmembrane</keyword>
<dbReference type="SUPFAM" id="SSF56300">
    <property type="entry name" value="Metallo-dependent phosphatases"/>
    <property type="match status" value="1"/>
</dbReference>
<evidence type="ECO:0000256" key="6">
    <source>
        <dbReference type="SAM" id="Phobius"/>
    </source>
</evidence>
<dbReference type="Proteomes" id="UP000294911">
    <property type="component" value="Unassembled WGS sequence"/>
</dbReference>
<dbReference type="CDD" id="cd07385">
    <property type="entry name" value="MPP_YkuE_C"/>
    <property type="match status" value="1"/>
</dbReference>
<evidence type="ECO:0000256" key="2">
    <source>
        <dbReference type="ARBA" id="ARBA00022723"/>
    </source>
</evidence>
<proteinExistence type="inferred from homology"/>
<feature type="transmembrane region" description="Helical" evidence="6">
    <location>
        <begin position="142"/>
        <end position="164"/>
    </location>
</feature>
<dbReference type="AlphaFoldDB" id="A0A4R2PWY5"/>
<comment type="similarity">
    <text evidence="4">Belongs to the metallophosphoesterase superfamily.</text>
</comment>
<dbReference type="FunFam" id="3.60.21.10:FF:000028">
    <property type="entry name" value="Putative metallophosphoesterase"/>
    <property type="match status" value="1"/>
</dbReference>
<dbReference type="InterPro" id="IPR051158">
    <property type="entry name" value="Metallophosphoesterase_sf"/>
</dbReference>
<protein>
    <recommendedName>
        <fullName evidence="7">Calcineurin-like phosphoesterase domain-containing protein</fullName>
    </recommendedName>
</protein>
<keyword evidence="6" id="KW-1133">Transmembrane helix</keyword>
<evidence type="ECO:0000313" key="9">
    <source>
        <dbReference type="Proteomes" id="UP000294911"/>
    </source>
</evidence>
<dbReference type="GO" id="GO:0016020">
    <property type="term" value="C:membrane"/>
    <property type="evidence" value="ECO:0007669"/>
    <property type="project" value="GOC"/>
</dbReference>
<evidence type="ECO:0000256" key="4">
    <source>
        <dbReference type="ARBA" id="ARBA00061089"/>
    </source>
</evidence>